<protein>
    <submittedName>
        <fullName evidence="1">Uncharacterized protein</fullName>
    </submittedName>
</protein>
<dbReference type="EMBL" id="QGDT01000011">
    <property type="protein sequence ID" value="PWJ56650.1"/>
    <property type="molecule type" value="Genomic_DNA"/>
</dbReference>
<name>A0A316AIE9_9BACT</name>
<keyword evidence="2" id="KW-1185">Reference proteome</keyword>
<dbReference type="AlphaFoldDB" id="A0A316AIE9"/>
<evidence type="ECO:0000313" key="2">
    <source>
        <dbReference type="Proteomes" id="UP000245880"/>
    </source>
</evidence>
<dbReference type="Proteomes" id="UP000245880">
    <property type="component" value="Unassembled WGS sequence"/>
</dbReference>
<organism evidence="1 2">
    <name type="scientific">Dyadobacter jejuensis</name>
    <dbReference type="NCBI Taxonomy" id="1082580"/>
    <lineage>
        <taxon>Bacteria</taxon>
        <taxon>Pseudomonadati</taxon>
        <taxon>Bacteroidota</taxon>
        <taxon>Cytophagia</taxon>
        <taxon>Cytophagales</taxon>
        <taxon>Spirosomataceae</taxon>
        <taxon>Dyadobacter</taxon>
    </lineage>
</organism>
<gene>
    <name evidence="1" type="ORF">CLV98_111144</name>
</gene>
<proteinExistence type="predicted"/>
<sequence length="39" mass="5000">MQKYSLFLFFRNWKGNYLIKMPETTIYIRFWLLVFSEKF</sequence>
<comment type="caution">
    <text evidence="1">The sequence shown here is derived from an EMBL/GenBank/DDBJ whole genome shotgun (WGS) entry which is preliminary data.</text>
</comment>
<reference evidence="1 2" key="1">
    <citation type="submission" date="2018-03" db="EMBL/GenBank/DDBJ databases">
        <title>Genomic Encyclopedia of Archaeal and Bacterial Type Strains, Phase II (KMG-II): from individual species to whole genera.</title>
        <authorList>
            <person name="Goeker M."/>
        </authorList>
    </citation>
    <scope>NUCLEOTIDE SEQUENCE [LARGE SCALE GENOMIC DNA]</scope>
    <source>
        <strain evidence="1 2">DSM 100346</strain>
    </source>
</reference>
<accession>A0A316AIE9</accession>
<evidence type="ECO:0000313" key="1">
    <source>
        <dbReference type="EMBL" id="PWJ56650.1"/>
    </source>
</evidence>